<dbReference type="SUPFAM" id="SSF52402">
    <property type="entry name" value="Adenine nucleotide alpha hydrolases-like"/>
    <property type="match status" value="1"/>
</dbReference>
<evidence type="ECO:0000313" key="3">
    <source>
        <dbReference type="EMBL" id="GAA3495058.1"/>
    </source>
</evidence>
<comment type="caution">
    <text evidence="3">The sequence shown here is derived from an EMBL/GenBank/DDBJ whole genome shotgun (WGS) entry which is preliminary data.</text>
</comment>
<dbReference type="InterPro" id="IPR006016">
    <property type="entry name" value="UspA"/>
</dbReference>
<sequence>MSLPVVVGVDGSEPSVRAVDRTADEAARHGVPLRIVHAYRWDRHEGASLAREIGKPSGHVTSDDILVVATRRARRHHPDIPVTTEAVAEEPEYVLLREARHASVVIVGHRGRGELADLPLGSVSLAVATAADCPVIVTLAHAARRAAWLARPVGTVPDVDDSDTSRAHALADDFLGRQPDGGWLDPRACAELLSCYGIPQQPWARTASSAPSSSSVRGGTATEVLADHAARLAPLTGQDVHDLITAQRRVPLLFGTQGGGPLDLEGLERVLHRLSRMAVDLPQLAEALFNPVPATPGGVTVLDARIRLLPVGRRTPVRADCAEEEQT</sequence>
<protein>
    <recommendedName>
        <fullName evidence="2">UspA domain-containing protein</fullName>
    </recommendedName>
</protein>
<keyword evidence="4" id="KW-1185">Reference proteome</keyword>
<dbReference type="Gene3D" id="3.30.470.20">
    <property type="entry name" value="ATP-grasp fold, B domain"/>
    <property type="match status" value="1"/>
</dbReference>
<feature type="domain" description="UspA" evidence="2">
    <location>
        <begin position="4"/>
        <end position="137"/>
    </location>
</feature>
<name>A0ABP6TKJ9_9ACTN</name>
<dbReference type="PRINTS" id="PR01438">
    <property type="entry name" value="UNVRSLSTRESS"/>
</dbReference>
<dbReference type="Pfam" id="PF13549">
    <property type="entry name" value="ATP-grasp_5"/>
    <property type="match status" value="1"/>
</dbReference>
<evidence type="ECO:0000256" key="1">
    <source>
        <dbReference type="ARBA" id="ARBA00008791"/>
    </source>
</evidence>
<comment type="similarity">
    <text evidence="1">Belongs to the universal stress protein A family.</text>
</comment>
<proteinExistence type="inferred from homology"/>
<dbReference type="InterPro" id="IPR014729">
    <property type="entry name" value="Rossmann-like_a/b/a_fold"/>
</dbReference>
<dbReference type="Proteomes" id="UP001501455">
    <property type="component" value="Unassembled WGS sequence"/>
</dbReference>
<organism evidence="3 4">
    <name type="scientific">Streptomyces prasinosporus</name>
    <dbReference type="NCBI Taxonomy" id="68256"/>
    <lineage>
        <taxon>Bacteria</taxon>
        <taxon>Bacillati</taxon>
        <taxon>Actinomycetota</taxon>
        <taxon>Actinomycetes</taxon>
        <taxon>Kitasatosporales</taxon>
        <taxon>Streptomycetaceae</taxon>
        <taxon>Streptomyces</taxon>
        <taxon>Streptomyces albogriseolus group</taxon>
    </lineage>
</organism>
<dbReference type="Pfam" id="PF00582">
    <property type="entry name" value="Usp"/>
    <property type="match status" value="1"/>
</dbReference>
<reference evidence="4" key="1">
    <citation type="journal article" date="2019" name="Int. J. Syst. Evol. Microbiol.">
        <title>The Global Catalogue of Microorganisms (GCM) 10K type strain sequencing project: providing services to taxonomists for standard genome sequencing and annotation.</title>
        <authorList>
            <consortium name="The Broad Institute Genomics Platform"/>
            <consortium name="The Broad Institute Genome Sequencing Center for Infectious Disease"/>
            <person name="Wu L."/>
            <person name="Ma J."/>
        </authorList>
    </citation>
    <scope>NUCLEOTIDE SEQUENCE [LARGE SCALE GENOMIC DNA]</scope>
    <source>
        <strain evidence="4">JCM 4816</strain>
    </source>
</reference>
<dbReference type="EMBL" id="BAAAXF010000018">
    <property type="protein sequence ID" value="GAA3495058.1"/>
    <property type="molecule type" value="Genomic_DNA"/>
</dbReference>
<evidence type="ECO:0000313" key="4">
    <source>
        <dbReference type="Proteomes" id="UP001501455"/>
    </source>
</evidence>
<dbReference type="PANTHER" id="PTHR42793">
    <property type="entry name" value="COA BINDING DOMAIN CONTAINING PROTEIN"/>
    <property type="match status" value="1"/>
</dbReference>
<accession>A0ABP6TKJ9</accession>
<dbReference type="RefSeq" id="WP_318295747.1">
    <property type="nucleotide sequence ID" value="NZ_BAAAXF010000018.1"/>
</dbReference>
<dbReference type="Gene3D" id="3.40.50.620">
    <property type="entry name" value="HUPs"/>
    <property type="match status" value="1"/>
</dbReference>
<dbReference type="InterPro" id="IPR006015">
    <property type="entry name" value="Universal_stress_UspA"/>
</dbReference>
<dbReference type="PANTHER" id="PTHR42793:SF1">
    <property type="entry name" value="PEPTIDYL-LYSINE N-ACETYLTRANSFERASE PATZ"/>
    <property type="match status" value="1"/>
</dbReference>
<evidence type="ECO:0000259" key="2">
    <source>
        <dbReference type="Pfam" id="PF00582"/>
    </source>
</evidence>
<gene>
    <name evidence="3" type="ORF">GCM10019016_021580</name>
</gene>
<dbReference type="SUPFAM" id="SSF56059">
    <property type="entry name" value="Glutathione synthetase ATP-binding domain-like"/>
    <property type="match status" value="1"/>
</dbReference>